<keyword evidence="4 5" id="KW-0720">Serine protease</keyword>
<protein>
    <recommendedName>
        <fullName evidence="7">Peptidase S8/S53 domain-containing protein</fullName>
    </recommendedName>
</protein>
<keyword evidence="2 5" id="KW-0645">Protease</keyword>
<sequence>MAEIEASLLAKVQSVEAVHDQPVLIGFLRSRKKRIGTLIEATSGQSLKDLKREVKKKGGKKLKVYREINTIYAEMPVDQVESLSTVSCAQHVYDAEGDVRPSLNESVPLVMGVERYELPYRVKGHKIEGKGVKVAVIDSGIDKSHPDFGWRVKASKNFSGGRASKGREHGTHVAGIIASSGKISGYRHTGVAPKATLYDAKVFVNSETGATRDTIIDATLWAIKKGVDVINMSFADNQSCSDGSCVLCKTADYAVSQGITVVAAAGNNGPAEGTIGCPGNAKDVITVGATTKTSPPVVAGYSSRGSSSQPNKPEIVAPGDNIIAPQPGKSYTPMSGTSMAAPHVSGMAVLLHQTGKFVKKGRPVSPAKIKEMLKQGSVDLGEHQTSQGSGIINFEKELTALLNTEKPARFFRLKRQQSPPAPQQTKPATADAMAAEVRKSCPAASSMLCPHYDPDLCHQAYSNCIHYHAAVQAKVLSDIKQVSESTWNTSLVPAFVREETSIPTYRGTTTISGRLKGTMSGKGLFRNLCQHR</sequence>
<dbReference type="PROSITE" id="PS00138">
    <property type="entry name" value="SUBTILASE_SER"/>
    <property type="match status" value="1"/>
</dbReference>
<dbReference type="AlphaFoldDB" id="A0A2G6KI24"/>
<dbReference type="InterPro" id="IPR050131">
    <property type="entry name" value="Peptidase_S8_subtilisin-like"/>
</dbReference>
<evidence type="ECO:0000256" key="3">
    <source>
        <dbReference type="ARBA" id="ARBA00022801"/>
    </source>
</evidence>
<dbReference type="PROSITE" id="PS00136">
    <property type="entry name" value="SUBTILASE_ASP"/>
    <property type="match status" value="1"/>
</dbReference>
<evidence type="ECO:0000313" key="8">
    <source>
        <dbReference type="EMBL" id="PIE34662.1"/>
    </source>
</evidence>
<evidence type="ECO:0000313" key="9">
    <source>
        <dbReference type="Proteomes" id="UP000230821"/>
    </source>
</evidence>
<accession>A0A2G6KI24</accession>
<gene>
    <name evidence="8" type="ORF">CSA56_07175</name>
</gene>
<dbReference type="Pfam" id="PF00082">
    <property type="entry name" value="Peptidase_S8"/>
    <property type="match status" value="1"/>
</dbReference>
<dbReference type="PANTHER" id="PTHR43806">
    <property type="entry name" value="PEPTIDASE S8"/>
    <property type="match status" value="1"/>
</dbReference>
<feature type="active site" description="Charge relay system" evidence="5">
    <location>
        <position position="138"/>
    </location>
</feature>
<dbReference type="Gene3D" id="3.40.50.200">
    <property type="entry name" value="Peptidase S8/S53 domain"/>
    <property type="match status" value="1"/>
</dbReference>
<dbReference type="InterPro" id="IPR022398">
    <property type="entry name" value="Peptidase_S8_His-AS"/>
</dbReference>
<evidence type="ECO:0000256" key="1">
    <source>
        <dbReference type="ARBA" id="ARBA00011073"/>
    </source>
</evidence>
<dbReference type="InterPro" id="IPR015500">
    <property type="entry name" value="Peptidase_S8_subtilisin-rel"/>
</dbReference>
<dbReference type="InterPro" id="IPR023828">
    <property type="entry name" value="Peptidase_S8_Ser-AS"/>
</dbReference>
<evidence type="ECO:0000256" key="2">
    <source>
        <dbReference type="ARBA" id="ARBA00022670"/>
    </source>
</evidence>
<dbReference type="InterPro" id="IPR036852">
    <property type="entry name" value="Peptidase_S8/S53_dom_sf"/>
</dbReference>
<dbReference type="PANTHER" id="PTHR43806:SF11">
    <property type="entry name" value="CEREVISIN-RELATED"/>
    <property type="match status" value="1"/>
</dbReference>
<feature type="domain" description="Peptidase S8/S53" evidence="7">
    <location>
        <begin position="129"/>
        <end position="387"/>
    </location>
</feature>
<dbReference type="PROSITE" id="PS00137">
    <property type="entry name" value="SUBTILASE_HIS"/>
    <property type="match status" value="1"/>
</dbReference>
<dbReference type="Proteomes" id="UP000230821">
    <property type="component" value="Unassembled WGS sequence"/>
</dbReference>
<evidence type="ECO:0000259" key="7">
    <source>
        <dbReference type="Pfam" id="PF00082"/>
    </source>
</evidence>
<dbReference type="PRINTS" id="PR00723">
    <property type="entry name" value="SUBTILISIN"/>
</dbReference>
<evidence type="ECO:0000256" key="5">
    <source>
        <dbReference type="PROSITE-ProRule" id="PRU01240"/>
    </source>
</evidence>
<proteinExistence type="inferred from homology"/>
<comment type="caution">
    <text evidence="8">The sequence shown here is derived from an EMBL/GenBank/DDBJ whole genome shotgun (WGS) entry which is preliminary data.</text>
</comment>
<dbReference type="SUPFAM" id="SSF52743">
    <property type="entry name" value="Subtilisin-like"/>
    <property type="match status" value="1"/>
</dbReference>
<feature type="active site" description="Charge relay system" evidence="5">
    <location>
        <position position="338"/>
    </location>
</feature>
<evidence type="ECO:0000256" key="6">
    <source>
        <dbReference type="RuleBase" id="RU003355"/>
    </source>
</evidence>
<comment type="similarity">
    <text evidence="1 5 6">Belongs to the peptidase S8 family.</text>
</comment>
<name>A0A2G6KI24_9BACT</name>
<dbReference type="EMBL" id="PDSK01000080">
    <property type="protein sequence ID" value="PIE34662.1"/>
    <property type="molecule type" value="Genomic_DNA"/>
</dbReference>
<dbReference type="InterPro" id="IPR000209">
    <property type="entry name" value="Peptidase_S8/S53_dom"/>
</dbReference>
<dbReference type="GO" id="GO:0004252">
    <property type="term" value="F:serine-type endopeptidase activity"/>
    <property type="evidence" value="ECO:0007669"/>
    <property type="project" value="UniProtKB-UniRule"/>
</dbReference>
<dbReference type="PROSITE" id="PS51892">
    <property type="entry name" value="SUBTILASE"/>
    <property type="match status" value="1"/>
</dbReference>
<dbReference type="GO" id="GO:0006508">
    <property type="term" value="P:proteolysis"/>
    <property type="evidence" value="ECO:0007669"/>
    <property type="project" value="UniProtKB-KW"/>
</dbReference>
<evidence type="ECO:0000256" key="4">
    <source>
        <dbReference type="ARBA" id="ARBA00022825"/>
    </source>
</evidence>
<dbReference type="InterPro" id="IPR023827">
    <property type="entry name" value="Peptidase_S8_Asp-AS"/>
</dbReference>
<reference evidence="8 9" key="1">
    <citation type="submission" date="2017-10" db="EMBL/GenBank/DDBJ databases">
        <title>Novel microbial diversity and functional potential in the marine mammal oral microbiome.</title>
        <authorList>
            <person name="Dudek N.K."/>
            <person name="Sun C.L."/>
            <person name="Burstein D."/>
            <person name="Kantor R.S."/>
            <person name="Aliaga Goltsman D.S."/>
            <person name="Bik E.M."/>
            <person name="Thomas B.C."/>
            <person name="Banfield J.F."/>
            <person name="Relman D.A."/>
        </authorList>
    </citation>
    <scope>NUCLEOTIDE SEQUENCE [LARGE SCALE GENOMIC DNA]</scope>
    <source>
        <strain evidence="8">DOLJORAL78_47_16</strain>
    </source>
</reference>
<feature type="active site" description="Charge relay system" evidence="5">
    <location>
        <position position="169"/>
    </location>
</feature>
<organism evidence="8 9">
    <name type="scientific">candidate division KSB3 bacterium</name>
    <dbReference type="NCBI Taxonomy" id="2044937"/>
    <lineage>
        <taxon>Bacteria</taxon>
        <taxon>candidate division KSB3</taxon>
    </lineage>
</organism>
<keyword evidence="3 5" id="KW-0378">Hydrolase</keyword>